<reference evidence="2" key="2">
    <citation type="submission" date="2015-01" db="EMBL/GenBank/DDBJ databases">
        <title>Evolutionary Origins and Diversification of the Mycorrhizal Mutualists.</title>
        <authorList>
            <consortium name="DOE Joint Genome Institute"/>
            <consortium name="Mycorrhizal Genomics Consortium"/>
            <person name="Kohler A."/>
            <person name="Kuo A."/>
            <person name="Nagy L.G."/>
            <person name="Floudas D."/>
            <person name="Copeland A."/>
            <person name="Barry K.W."/>
            <person name="Cichocki N."/>
            <person name="Veneault-Fourrey C."/>
            <person name="LaButti K."/>
            <person name="Lindquist E.A."/>
            <person name="Lipzen A."/>
            <person name="Lundell T."/>
            <person name="Morin E."/>
            <person name="Murat C."/>
            <person name="Riley R."/>
            <person name="Ohm R."/>
            <person name="Sun H."/>
            <person name="Tunlid A."/>
            <person name="Henrissat B."/>
            <person name="Grigoriev I.V."/>
            <person name="Hibbett D.S."/>
            <person name="Martin F."/>
        </authorList>
    </citation>
    <scope>NUCLEOTIDE SEQUENCE [LARGE SCALE GENOMIC DNA]</scope>
    <source>
        <strain evidence="2">ATCC 200175</strain>
    </source>
</reference>
<dbReference type="OrthoDB" id="446925at2759"/>
<feature type="non-terminal residue" evidence="1">
    <location>
        <position position="57"/>
    </location>
</feature>
<dbReference type="SUPFAM" id="SSF53098">
    <property type="entry name" value="Ribonuclease H-like"/>
    <property type="match status" value="1"/>
</dbReference>
<evidence type="ECO:0008006" key="3">
    <source>
        <dbReference type="Google" id="ProtNLM"/>
    </source>
</evidence>
<gene>
    <name evidence="1" type="ORF">PAXINDRAFT_32722</name>
</gene>
<dbReference type="InterPro" id="IPR012337">
    <property type="entry name" value="RNaseH-like_sf"/>
</dbReference>
<protein>
    <recommendedName>
        <fullName evidence="3">Integrase catalytic domain-containing protein</fullName>
    </recommendedName>
</protein>
<dbReference type="GO" id="GO:0003676">
    <property type="term" value="F:nucleic acid binding"/>
    <property type="evidence" value="ECO:0007669"/>
    <property type="project" value="InterPro"/>
</dbReference>
<sequence>MPKVGGYRYIVQARCALSAYLEWRMLRAENGIALAAFIFEDILCRWGPLAEIVTDNG</sequence>
<proteinExistence type="predicted"/>
<dbReference type="HOGENOM" id="CLU_205460_0_0_1"/>
<keyword evidence="2" id="KW-1185">Reference proteome</keyword>
<dbReference type="InterPro" id="IPR036397">
    <property type="entry name" value="RNaseH_sf"/>
</dbReference>
<evidence type="ECO:0000313" key="1">
    <source>
        <dbReference type="EMBL" id="KIJ10091.1"/>
    </source>
</evidence>
<dbReference type="Gene3D" id="3.30.420.10">
    <property type="entry name" value="Ribonuclease H-like superfamily/Ribonuclease H"/>
    <property type="match status" value="1"/>
</dbReference>
<evidence type="ECO:0000313" key="2">
    <source>
        <dbReference type="Proteomes" id="UP000053647"/>
    </source>
</evidence>
<dbReference type="AlphaFoldDB" id="A0A0C9TSD5"/>
<accession>A0A0C9TSD5</accession>
<dbReference type="EMBL" id="KN819418">
    <property type="protein sequence ID" value="KIJ10091.1"/>
    <property type="molecule type" value="Genomic_DNA"/>
</dbReference>
<name>A0A0C9TSD5_PAXIN</name>
<organism evidence="1 2">
    <name type="scientific">Paxillus involutus ATCC 200175</name>
    <dbReference type="NCBI Taxonomy" id="664439"/>
    <lineage>
        <taxon>Eukaryota</taxon>
        <taxon>Fungi</taxon>
        <taxon>Dikarya</taxon>
        <taxon>Basidiomycota</taxon>
        <taxon>Agaricomycotina</taxon>
        <taxon>Agaricomycetes</taxon>
        <taxon>Agaricomycetidae</taxon>
        <taxon>Boletales</taxon>
        <taxon>Paxilineae</taxon>
        <taxon>Paxillaceae</taxon>
        <taxon>Paxillus</taxon>
    </lineage>
</organism>
<reference evidence="1 2" key="1">
    <citation type="submission" date="2014-06" db="EMBL/GenBank/DDBJ databases">
        <authorList>
            <consortium name="DOE Joint Genome Institute"/>
            <person name="Kuo A."/>
            <person name="Kohler A."/>
            <person name="Nagy L.G."/>
            <person name="Floudas D."/>
            <person name="Copeland A."/>
            <person name="Barry K.W."/>
            <person name="Cichocki N."/>
            <person name="Veneault-Fourrey C."/>
            <person name="LaButti K."/>
            <person name="Lindquist E.A."/>
            <person name="Lipzen A."/>
            <person name="Lundell T."/>
            <person name="Morin E."/>
            <person name="Murat C."/>
            <person name="Sun H."/>
            <person name="Tunlid A."/>
            <person name="Henrissat B."/>
            <person name="Grigoriev I.V."/>
            <person name="Hibbett D.S."/>
            <person name="Martin F."/>
            <person name="Nordberg H.P."/>
            <person name="Cantor M.N."/>
            <person name="Hua S.X."/>
        </authorList>
    </citation>
    <scope>NUCLEOTIDE SEQUENCE [LARGE SCALE GENOMIC DNA]</scope>
    <source>
        <strain evidence="1 2">ATCC 200175</strain>
    </source>
</reference>
<dbReference type="Proteomes" id="UP000053647">
    <property type="component" value="Unassembled WGS sequence"/>
</dbReference>